<reference evidence="2" key="1">
    <citation type="journal article" date="2019" name="Int. J. Syst. Evol. Microbiol.">
        <title>The Global Catalogue of Microorganisms (GCM) 10K type strain sequencing project: providing services to taxonomists for standard genome sequencing and annotation.</title>
        <authorList>
            <consortium name="The Broad Institute Genomics Platform"/>
            <consortium name="The Broad Institute Genome Sequencing Center for Infectious Disease"/>
            <person name="Wu L."/>
            <person name="Ma J."/>
        </authorList>
    </citation>
    <scope>NUCLEOTIDE SEQUENCE [LARGE SCALE GENOMIC DNA]</scope>
    <source>
        <strain evidence="2">JCM 16083</strain>
    </source>
</reference>
<keyword evidence="2" id="KW-1185">Reference proteome</keyword>
<sequence length="216" mass="25429">MVLIWACESESKIDSIRNKNCEIECAQNLIHQFYRYNQKLEQESSSINRQDWYDSLNYYWDEMLISKQTVREYLLHVFYSKKKAKSLIYGWDFMSINTVKPLLDNNAHILFLLKALDEGDFLFASDQETKGLGFIRDYCSVFPVLILNGDTLPKVSRFTNSRGDTYPVFSQNNYVIHLDSIIEQVSLDNTYDFVDTSILWVSFKDSIWFDALLLKE</sequence>
<dbReference type="EMBL" id="BAAAFH010000011">
    <property type="protein sequence ID" value="GAA0875977.1"/>
    <property type="molecule type" value="Genomic_DNA"/>
</dbReference>
<evidence type="ECO:0000313" key="1">
    <source>
        <dbReference type="EMBL" id="GAA0875977.1"/>
    </source>
</evidence>
<dbReference type="Proteomes" id="UP001501126">
    <property type="component" value="Unassembled WGS sequence"/>
</dbReference>
<name>A0ABP3Y587_9FLAO</name>
<protein>
    <recommendedName>
        <fullName evidence="3">Lipoprotein</fullName>
    </recommendedName>
</protein>
<evidence type="ECO:0008006" key="3">
    <source>
        <dbReference type="Google" id="ProtNLM"/>
    </source>
</evidence>
<proteinExistence type="predicted"/>
<evidence type="ECO:0000313" key="2">
    <source>
        <dbReference type="Proteomes" id="UP001501126"/>
    </source>
</evidence>
<comment type="caution">
    <text evidence="1">The sequence shown here is derived from an EMBL/GenBank/DDBJ whole genome shotgun (WGS) entry which is preliminary data.</text>
</comment>
<accession>A0ABP3Y587</accession>
<organism evidence="1 2">
    <name type="scientific">Wandonia haliotis</name>
    <dbReference type="NCBI Taxonomy" id="574963"/>
    <lineage>
        <taxon>Bacteria</taxon>
        <taxon>Pseudomonadati</taxon>
        <taxon>Bacteroidota</taxon>
        <taxon>Flavobacteriia</taxon>
        <taxon>Flavobacteriales</taxon>
        <taxon>Crocinitomicaceae</taxon>
        <taxon>Wandonia</taxon>
    </lineage>
</organism>
<gene>
    <name evidence="1" type="ORF">GCM10009118_23860</name>
</gene>